<name>A0A9Q3FKI2_9BASI</name>
<gene>
    <name evidence="1" type="ORF">O181_080494</name>
</gene>
<organism evidence="1 2">
    <name type="scientific">Austropuccinia psidii MF-1</name>
    <dbReference type="NCBI Taxonomy" id="1389203"/>
    <lineage>
        <taxon>Eukaryota</taxon>
        <taxon>Fungi</taxon>
        <taxon>Dikarya</taxon>
        <taxon>Basidiomycota</taxon>
        <taxon>Pucciniomycotina</taxon>
        <taxon>Pucciniomycetes</taxon>
        <taxon>Pucciniales</taxon>
        <taxon>Sphaerophragmiaceae</taxon>
        <taxon>Austropuccinia</taxon>
    </lineage>
</organism>
<sequence>MRTSICRYNTHSAGYNRENPTLEATETHDSESKITKVFHNSESPNHCSEIFPKDREDIFAIEKETRKDQEGHQSDCDSVINGCGNNSYSRPNPNEEYFVEFKIHGTKELGSVHLKRRKPMAKHLDGLKCKPPDWGGMTTRKLLAEGHMNQTSTSKKTGNSHQ</sequence>
<dbReference type="EMBL" id="AVOT02045426">
    <property type="protein sequence ID" value="MBW0540779.1"/>
    <property type="molecule type" value="Genomic_DNA"/>
</dbReference>
<reference evidence="1" key="1">
    <citation type="submission" date="2021-03" db="EMBL/GenBank/DDBJ databases">
        <title>Draft genome sequence of rust myrtle Austropuccinia psidii MF-1, a brazilian biotype.</title>
        <authorList>
            <person name="Quecine M.C."/>
            <person name="Pachon D.M.R."/>
            <person name="Bonatelli M.L."/>
            <person name="Correr F.H."/>
            <person name="Franceschini L.M."/>
            <person name="Leite T.F."/>
            <person name="Margarido G.R.A."/>
            <person name="Almeida C.A."/>
            <person name="Ferrarezi J.A."/>
            <person name="Labate C.A."/>
        </authorList>
    </citation>
    <scope>NUCLEOTIDE SEQUENCE</scope>
    <source>
        <strain evidence="1">MF-1</strain>
    </source>
</reference>
<evidence type="ECO:0000313" key="1">
    <source>
        <dbReference type="EMBL" id="MBW0540779.1"/>
    </source>
</evidence>
<evidence type="ECO:0000313" key="2">
    <source>
        <dbReference type="Proteomes" id="UP000765509"/>
    </source>
</evidence>
<dbReference type="Proteomes" id="UP000765509">
    <property type="component" value="Unassembled WGS sequence"/>
</dbReference>
<proteinExistence type="predicted"/>
<keyword evidence="2" id="KW-1185">Reference proteome</keyword>
<comment type="caution">
    <text evidence="1">The sequence shown here is derived from an EMBL/GenBank/DDBJ whole genome shotgun (WGS) entry which is preliminary data.</text>
</comment>
<dbReference type="AlphaFoldDB" id="A0A9Q3FKI2"/>
<protein>
    <submittedName>
        <fullName evidence="1">Uncharacterized protein</fullName>
    </submittedName>
</protein>
<accession>A0A9Q3FKI2</accession>